<organism evidence="2 3">
    <name type="scientific">Paeniclostridium hominis</name>
    <dbReference type="NCBI Taxonomy" id="2764329"/>
    <lineage>
        <taxon>Bacteria</taxon>
        <taxon>Bacillati</taxon>
        <taxon>Bacillota</taxon>
        <taxon>Clostridia</taxon>
        <taxon>Peptostreptococcales</taxon>
        <taxon>Peptostreptococcaceae</taxon>
        <taxon>Paeniclostridium</taxon>
    </lineage>
</organism>
<keyword evidence="3" id="KW-1185">Reference proteome</keyword>
<name>A0ABR7K3G9_9FIRM</name>
<comment type="caution">
    <text evidence="2">The sequence shown here is derived from an EMBL/GenBank/DDBJ whole genome shotgun (WGS) entry which is preliminary data.</text>
</comment>
<accession>A0ABR7K3G9</accession>
<protein>
    <submittedName>
        <fullName evidence="2">Uncharacterized protein</fullName>
    </submittedName>
</protein>
<feature type="transmembrane region" description="Helical" evidence="1">
    <location>
        <begin position="82"/>
        <end position="99"/>
    </location>
</feature>
<sequence>MTFFSLLINWGQTLLIGIPSLIIIYLLSGKKPISKSKVKEQKFLIRSNSVSQSWIALMITMIFGTFYDFYNGTNVEILKYSSLMYLLTGIIVYAISYILNRRRFI</sequence>
<evidence type="ECO:0000256" key="1">
    <source>
        <dbReference type="SAM" id="Phobius"/>
    </source>
</evidence>
<dbReference type="Proteomes" id="UP000611796">
    <property type="component" value="Unassembled WGS sequence"/>
</dbReference>
<keyword evidence="1" id="KW-0812">Transmembrane</keyword>
<reference evidence="2 3" key="1">
    <citation type="submission" date="2020-08" db="EMBL/GenBank/DDBJ databases">
        <authorList>
            <person name="Liu C."/>
            <person name="Sun Q."/>
        </authorList>
    </citation>
    <scope>NUCLEOTIDE SEQUENCE [LARGE SCALE GENOMIC DNA]</scope>
    <source>
        <strain evidence="2 3">NSJ-45</strain>
    </source>
</reference>
<dbReference type="RefSeq" id="WP_187005851.1">
    <property type="nucleotide sequence ID" value="NZ_JACRWD010000001.1"/>
</dbReference>
<feature type="transmembrane region" description="Helical" evidence="1">
    <location>
        <begin position="49"/>
        <end position="70"/>
    </location>
</feature>
<keyword evidence="1" id="KW-0472">Membrane</keyword>
<dbReference type="EMBL" id="JACRWD010000001">
    <property type="protein sequence ID" value="MBC6003630.1"/>
    <property type="molecule type" value="Genomic_DNA"/>
</dbReference>
<keyword evidence="1" id="KW-1133">Transmembrane helix</keyword>
<proteinExistence type="predicted"/>
<evidence type="ECO:0000313" key="3">
    <source>
        <dbReference type="Proteomes" id="UP000611796"/>
    </source>
</evidence>
<gene>
    <name evidence="2" type="ORF">H8891_07435</name>
</gene>
<feature type="transmembrane region" description="Helical" evidence="1">
    <location>
        <begin position="6"/>
        <end position="28"/>
    </location>
</feature>
<evidence type="ECO:0000313" key="2">
    <source>
        <dbReference type="EMBL" id="MBC6003630.1"/>
    </source>
</evidence>